<evidence type="ECO:0000313" key="4">
    <source>
        <dbReference type="Proteomes" id="UP001501126"/>
    </source>
</evidence>
<name>A0ABP3Y2K1_9FLAO</name>
<accession>A0ABP3Y2K1</accession>
<protein>
    <recommendedName>
        <fullName evidence="2">YCII-related domain-containing protein</fullName>
    </recommendedName>
</protein>
<organism evidence="3 4">
    <name type="scientific">Wandonia haliotis</name>
    <dbReference type="NCBI Taxonomy" id="574963"/>
    <lineage>
        <taxon>Bacteria</taxon>
        <taxon>Pseudomonadati</taxon>
        <taxon>Bacteroidota</taxon>
        <taxon>Flavobacteriia</taxon>
        <taxon>Flavobacteriales</taxon>
        <taxon>Crocinitomicaceae</taxon>
        <taxon>Wandonia</taxon>
    </lineage>
</organism>
<comment type="caution">
    <text evidence="3">The sequence shown here is derived from an EMBL/GenBank/DDBJ whole genome shotgun (WGS) entry which is preliminary data.</text>
</comment>
<dbReference type="InterPro" id="IPR011008">
    <property type="entry name" value="Dimeric_a/b-barrel"/>
</dbReference>
<comment type="similarity">
    <text evidence="1">Belongs to the YciI family.</text>
</comment>
<evidence type="ECO:0000259" key="2">
    <source>
        <dbReference type="Pfam" id="PF03795"/>
    </source>
</evidence>
<dbReference type="Proteomes" id="UP001501126">
    <property type="component" value="Unassembled WGS sequence"/>
</dbReference>
<evidence type="ECO:0000256" key="1">
    <source>
        <dbReference type="ARBA" id="ARBA00007689"/>
    </source>
</evidence>
<proteinExistence type="inferred from homology"/>
<reference evidence="4" key="1">
    <citation type="journal article" date="2019" name="Int. J. Syst. Evol. Microbiol.">
        <title>The Global Catalogue of Microorganisms (GCM) 10K type strain sequencing project: providing services to taxonomists for standard genome sequencing and annotation.</title>
        <authorList>
            <consortium name="The Broad Institute Genomics Platform"/>
            <consortium name="The Broad Institute Genome Sequencing Center for Infectious Disease"/>
            <person name="Wu L."/>
            <person name="Ma J."/>
        </authorList>
    </citation>
    <scope>NUCLEOTIDE SEQUENCE [LARGE SCALE GENOMIC DNA]</scope>
    <source>
        <strain evidence="4">JCM 16083</strain>
    </source>
</reference>
<feature type="domain" description="YCII-related" evidence="2">
    <location>
        <begin position="60"/>
        <end position="136"/>
    </location>
</feature>
<dbReference type="Pfam" id="PF03795">
    <property type="entry name" value="YCII"/>
    <property type="match status" value="1"/>
</dbReference>
<evidence type="ECO:0000313" key="3">
    <source>
        <dbReference type="EMBL" id="GAA0875810.1"/>
    </source>
</evidence>
<dbReference type="Gene3D" id="3.30.70.1060">
    <property type="entry name" value="Dimeric alpha+beta barrel"/>
    <property type="match status" value="1"/>
</dbReference>
<sequence length="157" mass="17698">MRMATTSLKKGILFLLVVLGSIWSAFGQQSYDSELADSLGADAYGMRMYQLVILKTGTEVIEDKELVQKLFRGHLDNIGRLAEEGKLVVAGPLGKNELEYRGIFIFKLDNKEEIQELLKTDPAIEAGIFDVEILDWYGSAALPMYLPYHKQIEKEQP</sequence>
<dbReference type="SUPFAM" id="SSF54909">
    <property type="entry name" value="Dimeric alpha+beta barrel"/>
    <property type="match status" value="1"/>
</dbReference>
<dbReference type="EMBL" id="BAAAFH010000011">
    <property type="protein sequence ID" value="GAA0875810.1"/>
    <property type="molecule type" value="Genomic_DNA"/>
</dbReference>
<gene>
    <name evidence="3" type="ORF">GCM10009118_22190</name>
</gene>
<dbReference type="InterPro" id="IPR005545">
    <property type="entry name" value="YCII"/>
</dbReference>
<keyword evidence="4" id="KW-1185">Reference proteome</keyword>